<dbReference type="GO" id="GO:0006015">
    <property type="term" value="P:5-phosphoribose 1-diphosphate biosynthetic process"/>
    <property type="evidence" value="ECO:0007669"/>
    <property type="project" value="UniProtKB-UniRule"/>
</dbReference>
<dbReference type="EMBL" id="FOSL01000002">
    <property type="protein sequence ID" value="SFK10633.1"/>
    <property type="molecule type" value="Genomic_DNA"/>
</dbReference>
<comment type="pathway">
    <text evidence="2 6">Metabolic intermediate biosynthesis; 5-phospho-alpha-D-ribose 1-diphosphate biosynthesis; 5-phospho-alpha-D-ribose 1-diphosphate from D-ribose 5-phosphate (route II): step 3/3.</text>
</comment>
<keyword evidence="5 6" id="KW-0067">ATP-binding</keyword>
<dbReference type="GO" id="GO:0033863">
    <property type="term" value="F:ribose 1,5-bisphosphate phosphokinase activity"/>
    <property type="evidence" value="ECO:0007669"/>
    <property type="project" value="UniProtKB-UniRule"/>
</dbReference>
<proteinExistence type="inferred from homology"/>
<feature type="domain" description="Guanylate kinase/L-type calcium channel beta subunit" evidence="7">
    <location>
        <begin position="20"/>
        <end position="199"/>
    </location>
</feature>
<dbReference type="SUPFAM" id="SSF52540">
    <property type="entry name" value="P-loop containing nucleoside triphosphate hydrolases"/>
    <property type="match status" value="1"/>
</dbReference>
<dbReference type="GO" id="GO:0005524">
    <property type="term" value="F:ATP binding"/>
    <property type="evidence" value="ECO:0007669"/>
    <property type="project" value="UniProtKB-KW"/>
</dbReference>
<dbReference type="SMART" id="SM00072">
    <property type="entry name" value="GuKc"/>
    <property type="match status" value="1"/>
</dbReference>
<evidence type="ECO:0000256" key="6">
    <source>
        <dbReference type="HAMAP-Rule" id="MF_00836"/>
    </source>
</evidence>
<dbReference type="InterPro" id="IPR027417">
    <property type="entry name" value="P-loop_NTPase"/>
</dbReference>
<keyword evidence="4 6" id="KW-0547">Nucleotide-binding</keyword>
<comment type="catalytic activity">
    <reaction evidence="1 6">
        <text>alpha-D-ribose 1,5-bisphosphate + ATP = 5-phospho-alpha-D-ribose 1-diphosphate + ADP</text>
        <dbReference type="Rhea" id="RHEA:20109"/>
        <dbReference type="ChEBI" id="CHEBI:30616"/>
        <dbReference type="ChEBI" id="CHEBI:58017"/>
        <dbReference type="ChEBI" id="CHEBI:68688"/>
        <dbReference type="ChEBI" id="CHEBI:456216"/>
        <dbReference type="EC" id="2.7.4.23"/>
    </reaction>
</comment>
<dbReference type="GO" id="GO:0019634">
    <property type="term" value="P:organic phosphonate metabolic process"/>
    <property type="evidence" value="ECO:0007669"/>
    <property type="project" value="UniProtKB-UniRule"/>
</dbReference>
<evidence type="ECO:0000313" key="9">
    <source>
        <dbReference type="Proteomes" id="UP000323300"/>
    </source>
</evidence>
<dbReference type="NCBIfam" id="TIGR02322">
    <property type="entry name" value="phosphon_PhnN"/>
    <property type="match status" value="1"/>
</dbReference>
<reference evidence="8 9" key="1">
    <citation type="submission" date="2016-10" db="EMBL/GenBank/DDBJ databases">
        <authorList>
            <person name="Varghese N."/>
            <person name="Submissions S."/>
        </authorList>
    </citation>
    <scope>NUCLEOTIDE SEQUENCE [LARGE SCALE GENOMIC DNA]</scope>
    <source>
        <strain evidence="8 9">DSM 21822</strain>
    </source>
</reference>
<dbReference type="AlphaFoldDB" id="A0A1I3WTV4"/>
<comment type="similarity">
    <text evidence="6">Belongs to the ribose 1,5-bisphosphokinase family.</text>
</comment>
<keyword evidence="3 6" id="KW-0808">Transferase</keyword>
<dbReference type="InterPro" id="IPR012699">
    <property type="entry name" value="PhnN"/>
</dbReference>
<evidence type="ECO:0000256" key="3">
    <source>
        <dbReference type="ARBA" id="ARBA00022679"/>
    </source>
</evidence>
<dbReference type="Pfam" id="PF13238">
    <property type="entry name" value="AAA_18"/>
    <property type="match status" value="1"/>
</dbReference>
<dbReference type="UniPathway" id="UPA00087">
    <property type="reaction ID" value="UER00175"/>
</dbReference>
<dbReference type="HAMAP" id="MF_00836">
    <property type="entry name" value="PhnN"/>
    <property type="match status" value="1"/>
</dbReference>
<evidence type="ECO:0000256" key="5">
    <source>
        <dbReference type="ARBA" id="ARBA00022840"/>
    </source>
</evidence>
<name>A0A1I3WTV4_9HYPH</name>
<evidence type="ECO:0000256" key="4">
    <source>
        <dbReference type="ARBA" id="ARBA00022741"/>
    </source>
</evidence>
<dbReference type="InterPro" id="IPR008145">
    <property type="entry name" value="GK/Ca_channel_bsu"/>
</dbReference>
<dbReference type="Proteomes" id="UP000323300">
    <property type="component" value="Unassembled WGS sequence"/>
</dbReference>
<accession>A0A1I3WTV4</accession>
<keyword evidence="8" id="KW-0418">Kinase</keyword>
<evidence type="ECO:0000313" key="8">
    <source>
        <dbReference type="EMBL" id="SFK10633.1"/>
    </source>
</evidence>
<evidence type="ECO:0000256" key="1">
    <source>
        <dbReference type="ARBA" id="ARBA00000373"/>
    </source>
</evidence>
<organism evidence="8 9">
    <name type="scientific">Neomesorhizobium albiziae</name>
    <dbReference type="NCBI Taxonomy" id="335020"/>
    <lineage>
        <taxon>Bacteria</taxon>
        <taxon>Pseudomonadati</taxon>
        <taxon>Pseudomonadota</taxon>
        <taxon>Alphaproteobacteria</taxon>
        <taxon>Hyphomicrobiales</taxon>
        <taxon>Phyllobacteriaceae</taxon>
        <taxon>Neomesorhizobium</taxon>
    </lineage>
</organism>
<keyword evidence="9" id="KW-1185">Reference proteome</keyword>
<protein>
    <recommendedName>
        <fullName evidence="6">Ribose 1,5-bisphosphate phosphokinase PhnN</fullName>
        <ecNumber evidence="6">2.7.4.23</ecNumber>
    </recommendedName>
    <alternativeName>
        <fullName evidence="6">Ribose 1,5-bisphosphokinase</fullName>
    </alternativeName>
</protein>
<dbReference type="OrthoDB" id="341217at2"/>
<gene>
    <name evidence="6" type="primary">phnN</name>
    <name evidence="8" type="ORF">SAMN04488498_102477</name>
</gene>
<feature type="binding site" evidence="6">
    <location>
        <begin position="28"/>
        <end position="35"/>
    </location>
    <ligand>
        <name>ATP</name>
        <dbReference type="ChEBI" id="CHEBI:30616"/>
    </ligand>
</feature>
<sequence>MMVSALIERELTGAAFPVRNGVFIAVVGPSGAGKDTIMDYAREKLRDEGGVEFVRRVITRPSDASSEDHDTLADAAFEEAESHGAFALSWTAHGLKYGLPASVDKTIANGRVAIANLSRGALPALRERYATVAIVEITARHEVLAERLAARGRESRGEVLARLARTAPVERGADVITIDNSGAREDAGEQFITVVRKAIAHADTVAPFSQ</sequence>
<evidence type="ECO:0000256" key="2">
    <source>
        <dbReference type="ARBA" id="ARBA00005069"/>
    </source>
</evidence>
<evidence type="ECO:0000259" key="7">
    <source>
        <dbReference type="SMART" id="SM00072"/>
    </source>
</evidence>
<comment type="function">
    <text evidence="6">Catalyzes the phosphorylation of ribose 1,5-bisphosphate to 5-phospho-D-ribosyl alpha-1-diphosphate (PRPP).</text>
</comment>
<dbReference type="RefSeq" id="WP_149759176.1">
    <property type="nucleotide sequence ID" value="NZ_BSPE01000028.1"/>
</dbReference>
<dbReference type="EC" id="2.7.4.23" evidence="6"/>
<dbReference type="Gene3D" id="3.40.50.300">
    <property type="entry name" value="P-loop containing nucleotide triphosphate hydrolases"/>
    <property type="match status" value="1"/>
</dbReference>